<organism evidence="7 8">
    <name type="scientific">Diversispora epigaea</name>
    <dbReference type="NCBI Taxonomy" id="1348612"/>
    <lineage>
        <taxon>Eukaryota</taxon>
        <taxon>Fungi</taxon>
        <taxon>Fungi incertae sedis</taxon>
        <taxon>Mucoromycota</taxon>
        <taxon>Glomeromycotina</taxon>
        <taxon>Glomeromycetes</taxon>
        <taxon>Diversisporales</taxon>
        <taxon>Diversisporaceae</taxon>
        <taxon>Diversispora</taxon>
    </lineage>
</organism>
<name>A0A397JDI5_9GLOM</name>
<dbReference type="GO" id="GO:0140824">
    <property type="term" value="F:thioredoxin-dependent peroxiredoxin activity"/>
    <property type="evidence" value="ECO:0007669"/>
    <property type="project" value="UniProtKB-EC"/>
</dbReference>
<dbReference type="PANTHER" id="PTHR11592:SF78">
    <property type="entry name" value="GLUTATHIONE PEROXIDASE"/>
    <property type="match status" value="1"/>
</dbReference>
<comment type="catalytic activity">
    <reaction evidence="4">
        <text>a hydroperoxide + [thioredoxin]-dithiol = an alcohol + [thioredoxin]-disulfide + H2O</text>
        <dbReference type="Rhea" id="RHEA:62620"/>
        <dbReference type="Rhea" id="RHEA-COMP:10698"/>
        <dbReference type="Rhea" id="RHEA-COMP:10700"/>
        <dbReference type="ChEBI" id="CHEBI:15377"/>
        <dbReference type="ChEBI" id="CHEBI:29950"/>
        <dbReference type="ChEBI" id="CHEBI:30879"/>
        <dbReference type="ChEBI" id="CHEBI:35924"/>
        <dbReference type="ChEBI" id="CHEBI:50058"/>
        <dbReference type="EC" id="1.11.1.24"/>
    </reaction>
</comment>
<dbReference type="EMBL" id="PQFF01000097">
    <property type="protein sequence ID" value="RHZ82720.1"/>
    <property type="molecule type" value="Genomic_DNA"/>
</dbReference>
<dbReference type="STRING" id="1348612.A0A397JDI5"/>
<protein>
    <recommendedName>
        <fullName evidence="5">Glutathione peroxidase</fullName>
    </recommendedName>
</protein>
<keyword evidence="3 5" id="KW-0560">Oxidoreductase</keyword>
<dbReference type="InterPro" id="IPR000889">
    <property type="entry name" value="Glutathione_peroxidase"/>
</dbReference>
<dbReference type="PRINTS" id="PR01011">
    <property type="entry name" value="GLUTPROXDASE"/>
</dbReference>
<dbReference type="InterPro" id="IPR036249">
    <property type="entry name" value="Thioredoxin-like_sf"/>
</dbReference>
<dbReference type="PROSITE" id="PS00460">
    <property type="entry name" value="GLUTATHIONE_PEROXID_1"/>
    <property type="match status" value="1"/>
</dbReference>
<dbReference type="PROSITE" id="PS51352">
    <property type="entry name" value="THIOREDOXIN_2"/>
    <property type="match status" value="1"/>
</dbReference>
<feature type="domain" description="Thioredoxin" evidence="6">
    <location>
        <begin position="46"/>
        <end position="208"/>
    </location>
</feature>
<evidence type="ECO:0000256" key="3">
    <source>
        <dbReference type="ARBA" id="ARBA00023002"/>
    </source>
</evidence>
<dbReference type="PROSITE" id="PS51355">
    <property type="entry name" value="GLUTATHIONE_PEROXID_3"/>
    <property type="match status" value="1"/>
</dbReference>
<dbReference type="PANTHER" id="PTHR11592">
    <property type="entry name" value="GLUTATHIONE PEROXIDASE"/>
    <property type="match status" value="1"/>
</dbReference>
<gene>
    <name evidence="7" type="ORF">Glove_104g21</name>
</gene>
<dbReference type="Gene3D" id="3.40.30.10">
    <property type="entry name" value="Glutaredoxin"/>
    <property type="match status" value="1"/>
</dbReference>
<dbReference type="GO" id="GO:0034599">
    <property type="term" value="P:cellular response to oxidative stress"/>
    <property type="evidence" value="ECO:0007669"/>
    <property type="project" value="TreeGrafter"/>
</dbReference>
<keyword evidence="2 5" id="KW-0575">Peroxidase</keyword>
<dbReference type="Proteomes" id="UP000266861">
    <property type="component" value="Unassembled WGS sequence"/>
</dbReference>
<keyword evidence="8" id="KW-1185">Reference proteome</keyword>
<dbReference type="AlphaFoldDB" id="A0A397JDI5"/>
<comment type="similarity">
    <text evidence="1 5">Belongs to the glutathione peroxidase family.</text>
</comment>
<dbReference type="OrthoDB" id="446890at2759"/>
<comment type="caution">
    <text evidence="7">The sequence shown here is derived from an EMBL/GenBank/DDBJ whole genome shotgun (WGS) entry which is preliminary data.</text>
</comment>
<reference evidence="7 8" key="1">
    <citation type="submission" date="2018-08" db="EMBL/GenBank/DDBJ databases">
        <title>Genome and evolution of the arbuscular mycorrhizal fungus Diversispora epigaea (formerly Glomus versiforme) and its bacterial endosymbionts.</title>
        <authorList>
            <person name="Sun X."/>
            <person name="Fei Z."/>
            <person name="Harrison M."/>
        </authorList>
    </citation>
    <scope>NUCLEOTIDE SEQUENCE [LARGE SCALE GENOMIC DNA]</scope>
    <source>
        <strain evidence="7 8">IT104</strain>
    </source>
</reference>
<evidence type="ECO:0000256" key="1">
    <source>
        <dbReference type="ARBA" id="ARBA00006926"/>
    </source>
</evidence>
<evidence type="ECO:0000256" key="5">
    <source>
        <dbReference type="RuleBase" id="RU000499"/>
    </source>
</evidence>
<dbReference type="Pfam" id="PF00255">
    <property type="entry name" value="GSHPx"/>
    <property type="match status" value="1"/>
</dbReference>
<dbReference type="CDD" id="cd00340">
    <property type="entry name" value="GSH_Peroxidase"/>
    <property type="match status" value="1"/>
</dbReference>
<dbReference type="InterPro" id="IPR029759">
    <property type="entry name" value="GPX_AS"/>
</dbReference>
<evidence type="ECO:0000256" key="4">
    <source>
        <dbReference type="ARBA" id="ARBA00049091"/>
    </source>
</evidence>
<proteinExistence type="inferred from homology"/>
<evidence type="ECO:0000259" key="6">
    <source>
        <dbReference type="PROSITE" id="PS51352"/>
    </source>
</evidence>
<evidence type="ECO:0000313" key="7">
    <source>
        <dbReference type="EMBL" id="RHZ82720.1"/>
    </source>
</evidence>
<evidence type="ECO:0000313" key="8">
    <source>
        <dbReference type="Proteomes" id="UP000266861"/>
    </source>
</evidence>
<accession>A0A397JDI5</accession>
<evidence type="ECO:0000256" key="2">
    <source>
        <dbReference type="ARBA" id="ARBA00022559"/>
    </source>
</evidence>
<dbReference type="FunFam" id="3.40.30.10:FF:000010">
    <property type="entry name" value="Glutathione peroxidase"/>
    <property type="match status" value="1"/>
</dbReference>
<dbReference type="SUPFAM" id="SSF52833">
    <property type="entry name" value="Thioredoxin-like"/>
    <property type="match status" value="1"/>
</dbReference>
<dbReference type="InterPro" id="IPR013766">
    <property type="entry name" value="Thioredoxin_domain"/>
</dbReference>
<sequence length="208" mass="23778">MYKKYYSSLLALYNSNRIFFSQSTIPFNSPQKTKLFDTKKFSYSVMATSKSFYDFEEKNIKGIPVKFSEYKGKVVLVVNVASNCGFTQQYTPLQELYEKYNSEGFEILGFPCNEFGNQEPGSNEEIDASACSTYKVTFPLFQKTNVKGSDASPIYQFLKSHNPGEIQWNFEKFVIDRKGNVRGRYKSKDVPGIKDASTLLFDVIKESA</sequence>